<gene>
    <name evidence="3" type="ORF">GCM10011518_32040</name>
</gene>
<evidence type="ECO:0000259" key="2">
    <source>
        <dbReference type="PROSITE" id="PS51154"/>
    </source>
</evidence>
<dbReference type="PANTHER" id="PTHR12521:SF0">
    <property type="entry name" value="ADP-RIBOSE GLYCOHYDROLASE OARD1"/>
    <property type="match status" value="1"/>
</dbReference>
<comment type="catalytic activity">
    <reaction evidence="1">
        <text>an N-(ADP-alpha-D-ribosyl)-thymidine in DNA + H2O = a thymidine in DNA + ADP-D-ribose</text>
        <dbReference type="Rhea" id="RHEA:71655"/>
        <dbReference type="Rhea" id="RHEA-COMP:13556"/>
        <dbReference type="Rhea" id="RHEA-COMP:18051"/>
        <dbReference type="ChEBI" id="CHEBI:15377"/>
        <dbReference type="ChEBI" id="CHEBI:57967"/>
        <dbReference type="ChEBI" id="CHEBI:137386"/>
        <dbReference type="ChEBI" id="CHEBI:191199"/>
    </reaction>
    <physiologicalReaction direction="left-to-right" evidence="1">
        <dbReference type="Rhea" id="RHEA:71656"/>
    </physiologicalReaction>
</comment>
<dbReference type="PROSITE" id="PS51154">
    <property type="entry name" value="MACRO"/>
    <property type="match status" value="1"/>
</dbReference>
<dbReference type="Gene3D" id="3.40.220.10">
    <property type="entry name" value="Leucine Aminopeptidase, subunit E, domain 1"/>
    <property type="match status" value="1"/>
</dbReference>
<dbReference type="SMART" id="SM00506">
    <property type="entry name" value="A1pp"/>
    <property type="match status" value="1"/>
</dbReference>
<evidence type="ECO:0000256" key="1">
    <source>
        <dbReference type="ARBA" id="ARBA00035885"/>
    </source>
</evidence>
<dbReference type="SUPFAM" id="SSF52949">
    <property type="entry name" value="Macro domain-like"/>
    <property type="match status" value="1"/>
</dbReference>
<keyword evidence="4" id="KW-1185">Reference proteome</keyword>
<evidence type="ECO:0000313" key="3">
    <source>
        <dbReference type="EMBL" id="GGF20361.1"/>
    </source>
</evidence>
<protein>
    <submittedName>
        <fullName evidence="3">Appr-1-p processing protein</fullName>
    </submittedName>
</protein>
<proteinExistence type="predicted"/>
<reference evidence="4" key="1">
    <citation type="journal article" date="2019" name="Int. J. Syst. Evol. Microbiol.">
        <title>The Global Catalogue of Microorganisms (GCM) 10K type strain sequencing project: providing services to taxonomists for standard genome sequencing and annotation.</title>
        <authorList>
            <consortium name="The Broad Institute Genomics Platform"/>
            <consortium name="The Broad Institute Genome Sequencing Center for Infectious Disease"/>
            <person name="Wu L."/>
            <person name="Ma J."/>
        </authorList>
    </citation>
    <scope>NUCLEOTIDE SEQUENCE [LARGE SCALE GENOMIC DNA]</scope>
    <source>
        <strain evidence="4">CGMCC 1.16060</strain>
    </source>
</reference>
<dbReference type="InterPro" id="IPR050892">
    <property type="entry name" value="ADP-ribose_metab_enzymes"/>
</dbReference>
<organism evidence="3 4">
    <name type="scientific">Flavobacterium limi</name>
    <dbReference type="NCBI Taxonomy" id="2045105"/>
    <lineage>
        <taxon>Bacteria</taxon>
        <taxon>Pseudomonadati</taxon>
        <taxon>Bacteroidota</taxon>
        <taxon>Flavobacteriia</taxon>
        <taxon>Flavobacteriales</taxon>
        <taxon>Flavobacteriaceae</taxon>
        <taxon>Flavobacterium</taxon>
    </lineage>
</organism>
<dbReference type="EMBL" id="BMKP01000007">
    <property type="protein sequence ID" value="GGF20361.1"/>
    <property type="molecule type" value="Genomic_DNA"/>
</dbReference>
<dbReference type="RefSeq" id="WP_163395439.1">
    <property type="nucleotide sequence ID" value="NZ_BMKP01000007.1"/>
</dbReference>
<evidence type="ECO:0000313" key="4">
    <source>
        <dbReference type="Proteomes" id="UP000655016"/>
    </source>
</evidence>
<dbReference type="PANTHER" id="PTHR12521">
    <property type="entry name" value="PROTEIN C6ORF130"/>
    <property type="match status" value="1"/>
</dbReference>
<feature type="domain" description="Macro" evidence="2">
    <location>
        <begin position="1"/>
        <end position="156"/>
    </location>
</feature>
<comment type="caution">
    <text evidence="3">The sequence shown here is derived from an EMBL/GenBank/DDBJ whole genome shotgun (WGS) entry which is preliminary data.</text>
</comment>
<dbReference type="CDD" id="cd02901">
    <property type="entry name" value="Macro_Poa1p-like"/>
    <property type="match status" value="1"/>
</dbReference>
<dbReference type="Proteomes" id="UP000655016">
    <property type="component" value="Unassembled WGS sequence"/>
</dbReference>
<dbReference type="InterPro" id="IPR002589">
    <property type="entry name" value="Macro_dom"/>
</dbReference>
<sequence length="156" mass="17514">MKAIQYIKGDATSPDGSENKIIVHVCNDIGGWGKGFVMAISKKWKKPENEYRNWFKSKEGFELGKVQFVQVEEDLWVANLIGQHKINKDENGDAPIRYNAIEKGLEAVSDFAKTNNASVHMPRIGCGLAGGKWEMIEPVILKTLSNQDLKVVVYDF</sequence>
<dbReference type="InterPro" id="IPR043472">
    <property type="entry name" value="Macro_dom-like"/>
</dbReference>
<accession>A0ABQ1UK28</accession>
<name>A0ABQ1UK28_9FLAO</name>